<dbReference type="InterPro" id="IPR029071">
    <property type="entry name" value="Ubiquitin-like_domsf"/>
</dbReference>
<name>A0A7S4WEM4_9DINO</name>
<protein>
    <recommendedName>
        <fullName evidence="2">Ubiquitin-like domain-containing protein</fullName>
    </recommendedName>
</protein>
<evidence type="ECO:0000259" key="2">
    <source>
        <dbReference type="PROSITE" id="PS50053"/>
    </source>
</evidence>
<sequence>MAATLVENMAALTLDAAPEEVAACSRGDLVTVKFKVSGMDMFEVEMDPTTAIRDVKKLAKEGCNIQPEHMRLIYKDRVLKDAETLSGLELREDEPIRVMFTAGHTAFQGGGKPPARPGANPFSPPVRGIPGSKGARPRPTSSSIIITAGGATVIITAMCPACPGDWGAWASSASTES</sequence>
<feature type="domain" description="Ubiquitin-like" evidence="2">
    <location>
        <begin position="30"/>
        <end position="99"/>
    </location>
</feature>
<organism evidence="3">
    <name type="scientific">Alexandrium monilatum</name>
    <dbReference type="NCBI Taxonomy" id="311494"/>
    <lineage>
        <taxon>Eukaryota</taxon>
        <taxon>Sar</taxon>
        <taxon>Alveolata</taxon>
        <taxon>Dinophyceae</taxon>
        <taxon>Gonyaulacales</taxon>
        <taxon>Pyrocystaceae</taxon>
        <taxon>Alexandrium</taxon>
    </lineage>
</organism>
<accession>A0A7S4WEM4</accession>
<dbReference type="Gene3D" id="3.10.20.90">
    <property type="entry name" value="Phosphatidylinositol 3-kinase Catalytic Subunit, Chain A, domain 1"/>
    <property type="match status" value="1"/>
</dbReference>
<gene>
    <name evidence="3" type="ORF">AMON00008_LOCUS63942</name>
</gene>
<dbReference type="Pfam" id="PF00240">
    <property type="entry name" value="ubiquitin"/>
    <property type="match status" value="1"/>
</dbReference>
<evidence type="ECO:0000313" key="3">
    <source>
        <dbReference type="EMBL" id="CAE4667690.1"/>
    </source>
</evidence>
<dbReference type="SUPFAM" id="SSF54236">
    <property type="entry name" value="Ubiquitin-like"/>
    <property type="match status" value="1"/>
</dbReference>
<dbReference type="EMBL" id="HBNR01089158">
    <property type="protein sequence ID" value="CAE4667690.1"/>
    <property type="molecule type" value="Transcribed_RNA"/>
</dbReference>
<reference evidence="3" key="1">
    <citation type="submission" date="2021-01" db="EMBL/GenBank/DDBJ databases">
        <authorList>
            <person name="Corre E."/>
            <person name="Pelletier E."/>
            <person name="Niang G."/>
            <person name="Scheremetjew M."/>
            <person name="Finn R."/>
            <person name="Kale V."/>
            <person name="Holt S."/>
            <person name="Cochrane G."/>
            <person name="Meng A."/>
            <person name="Brown T."/>
            <person name="Cohen L."/>
        </authorList>
    </citation>
    <scope>NUCLEOTIDE SEQUENCE</scope>
    <source>
        <strain evidence="3">CCMP3105</strain>
    </source>
</reference>
<dbReference type="PROSITE" id="PS50053">
    <property type="entry name" value="UBIQUITIN_2"/>
    <property type="match status" value="1"/>
</dbReference>
<dbReference type="AlphaFoldDB" id="A0A7S4WEM4"/>
<evidence type="ECO:0000256" key="1">
    <source>
        <dbReference type="SAM" id="MobiDB-lite"/>
    </source>
</evidence>
<feature type="region of interest" description="Disordered" evidence="1">
    <location>
        <begin position="108"/>
        <end position="141"/>
    </location>
</feature>
<dbReference type="SMART" id="SM00213">
    <property type="entry name" value="UBQ"/>
    <property type="match status" value="1"/>
</dbReference>
<dbReference type="InterPro" id="IPR000626">
    <property type="entry name" value="Ubiquitin-like_dom"/>
</dbReference>
<proteinExistence type="predicted"/>